<dbReference type="Pfam" id="PF23023">
    <property type="entry name" value="Anti-Pycsar_Apyc1"/>
    <property type="match status" value="1"/>
</dbReference>
<dbReference type="InterPro" id="IPR044094">
    <property type="entry name" value="AtsA-like_MBL-fold"/>
</dbReference>
<name>A0ABR9WY31_9RHOB</name>
<evidence type="ECO:0000259" key="3">
    <source>
        <dbReference type="SMART" id="SM00849"/>
    </source>
</evidence>
<keyword evidence="5" id="KW-1185">Reference proteome</keyword>
<proteinExistence type="predicted"/>
<dbReference type="InterPro" id="IPR001279">
    <property type="entry name" value="Metallo-B-lactamas"/>
</dbReference>
<feature type="signal peptide" evidence="2">
    <location>
        <begin position="1"/>
        <end position="25"/>
    </location>
</feature>
<dbReference type="EMBL" id="JADFFK010000003">
    <property type="protein sequence ID" value="MBE9636210.1"/>
    <property type="molecule type" value="Genomic_DNA"/>
</dbReference>
<protein>
    <submittedName>
        <fullName evidence="4">MBL fold metallo-hydrolase</fullName>
    </submittedName>
</protein>
<dbReference type="SMART" id="SM00849">
    <property type="entry name" value="Lactamase_B"/>
    <property type="match status" value="1"/>
</dbReference>
<evidence type="ECO:0000256" key="2">
    <source>
        <dbReference type="SAM" id="SignalP"/>
    </source>
</evidence>
<reference evidence="4 5" key="1">
    <citation type="journal article" date="2021" name="Int. J. Syst. Evol. Microbiol.">
        <title>Salipiger mangrovisoli sp. nov., isolated from mangrove soil and the proposal for the reclassification of Paraphaeobacter pallidus as Salipiger pallidus comb. nov.</title>
        <authorList>
            <person name="Du J."/>
            <person name="Liu Y."/>
            <person name="Pei T."/>
            <person name="Deng M.R."/>
            <person name="Zhu H."/>
        </authorList>
    </citation>
    <scope>NUCLEOTIDE SEQUENCE [LARGE SCALE GENOMIC DNA]</scope>
    <source>
        <strain evidence="4 5">6D45A</strain>
    </source>
</reference>
<dbReference type="PANTHER" id="PTHR46018:SF2">
    <property type="entry name" value="ZINC PHOSPHODIESTERASE ELAC PROTEIN 1"/>
    <property type="match status" value="1"/>
</dbReference>
<feature type="domain" description="Metallo-beta-lactamase" evidence="3">
    <location>
        <begin position="45"/>
        <end position="210"/>
    </location>
</feature>
<sequence length="225" mass="23706">MFKTNFKRSAATLARLSCTALPALAETALTTLGTRGGPIATYDRSQPANLLQVDDLNILVDVGDGFAGRLAGADVRTANLDSLFISHPHFDHVGGLFALLGLRFQTRPGRPVAIYGPPGTTALVEGIIAGMGPAMEAAYGLDSTDPIAPQSLCTVQEMRGGDVVTRGDVAVTAVKNTHTSFAHGTDMDQKYESPALRFDTPDRSILYIGDTGPNEAVIGEDMGRC</sequence>
<dbReference type="Proteomes" id="UP000607796">
    <property type="component" value="Unassembled WGS sequence"/>
</dbReference>
<dbReference type="SUPFAM" id="SSF56281">
    <property type="entry name" value="Metallo-hydrolase/oxidoreductase"/>
    <property type="match status" value="1"/>
</dbReference>
<keyword evidence="2" id="KW-0732">Signal</keyword>
<keyword evidence="1" id="KW-0378">Hydrolase</keyword>
<dbReference type="Gene3D" id="3.60.15.10">
    <property type="entry name" value="Ribonuclease Z/Hydroxyacylglutathione hydrolase-like"/>
    <property type="match status" value="1"/>
</dbReference>
<gene>
    <name evidence="4" type="ORF">IQ782_05090</name>
</gene>
<evidence type="ECO:0000313" key="4">
    <source>
        <dbReference type="EMBL" id="MBE9636210.1"/>
    </source>
</evidence>
<comment type="caution">
    <text evidence="4">The sequence shown here is derived from an EMBL/GenBank/DDBJ whole genome shotgun (WGS) entry which is preliminary data.</text>
</comment>
<dbReference type="InterPro" id="IPR036866">
    <property type="entry name" value="RibonucZ/Hydroxyglut_hydro"/>
</dbReference>
<dbReference type="RefSeq" id="WP_194133548.1">
    <property type="nucleotide sequence ID" value="NZ_JADFFK010000003.1"/>
</dbReference>
<dbReference type="PANTHER" id="PTHR46018">
    <property type="entry name" value="ZINC PHOSPHODIESTERASE ELAC PROTEIN 1"/>
    <property type="match status" value="1"/>
</dbReference>
<accession>A0ABR9WY31</accession>
<evidence type="ECO:0000313" key="5">
    <source>
        <dbReference type="Proteomes" id="UP000607796"/>
    </source>
</evidence>
<dbReference type="CDD" id="cd07719">
    <property type="entry name" value="arylsulfatase_AtsA-like_MBL-fold"/>
    <property type="match status" value="1"/>
</dbReference>
<organism evidence="4 5">
    <name type="scientific">Salipiger mangrovisoli</name>
    <dbReference type="NCBI Taxonomy" id="2865933"/>
    <lineage>
        <taxon>Bacteria</taxon>
        <taxon>Pseudomonadati</taxon>
        <taxon>Pseudomonadota</taxon>
        <taxon>Alphaproteobacteria</taxon>
        <taxon>Rhodobacterales</taxon>
        <taxon>Roseobacteraceae</taxon>
        <taxon>Salipiger</taxon>
    </lineage>
</organism>
<evidence type="ECO:0000256" key="1">
    <source>
        <dbReference type="ARBA" id="ARBA00022801"/>
    </source>
</evidence>
<feature type="chain" id="PRO_5045049630" evidence="2">
    <location>
        <begin position="26"/>
        <end position="225"/>
    </location>
</feature>